<accession>E6U3B8</accession>
<feature type="modified residue" description="Phosphohistidine; by HPr" evidence="7">
    <location>
        <position position="75"/>
    </location>
</feature>
<dbReference type="Gene3D" id="1.20.58.80">
    <property type="entry name" value="Phosphotransferase system, lactose/cellobiose-type IIA subunit"/>
    <property type="match status" value="1"/>
</dbReference>
<gene>
    <name evidence="8" type="ordered locus">Ethha_0841</name>
</gene>
<dbReference type="GO" id="GO:0016740">
    <property type="term" value="F:transferase activity"/>
    <property type="evidence" value="ECO:0007669"/>
    <property type="project" value="UniProtKB-KW"/>
</dbReference>
<evidence type="ECO:0000256" key="7">
    <source>
        <dbReference type="PROSITE-ProRule" id="PRU00418"/>
    </source>
</evidence>
<feature type="binding site" evidence="6">
    <location>
        <position position="78"/>
    </location>
    <ligand>
        <name>Mg(2+)</name>
        <dbReference type="ChEBI" id="CHEBI:18420"/>
        <note>ligand shared between all trimeric partners</note>
    </ligand>
</feature>
<dbReference type="AlphaFoldDB" id="E6U3B8"/>
<keyword evidence="1" id="KW-0813">Transport</keyword>
<dbReference type="eggNOG" id="COG1447">
    <property type="taxonomic scope" value="Bacteria"/>
</dbReference>
<dbReference type="PIRSF" id="PIRSF000699">
    <property type="entry name" value="PTS_IILac_III"/>
    <property type="match status" value="1"/>
</dbReference>
<keyword evidence="3 8" id="KW-0808">Transferase</keyword>
<keyword evidence="6" id="KW-0479">Metal-binding</keyword>
<dbReference type="STRING" id="663278.Ethha_0841"/>
<dbReference type="RefSeq" id="WP_013484780.1">
    <property type="nucleotide sequence ID" value="NC_014828.1"/>
</dbReference>
<keyword evidence="9" id="KW-1185">Reference proteome</keyword>
<evidence type="ECO:0000256" key="1">
    <source>
        <dbReference type="ARBA" id="ARBA00022448"/>
    </source>
</evidence>
<feature type="active site" description="Tele-phosphohistidine intermediate" evidence="5">
    <location>
        <position position="75"/>
    </location>
</feature>
<proteinExistence type="predicted"/>
<dbReference type="GO" id="GO:0009401">
    <property type="term" value="P:phosphoenolpyruvate-dependent sugar phosphotransferase system"/>
    <property type="evidence" value="ECO:0007669"/>
    <property type="project" value="UniProtKB-KW"/>
</dbReference>
<keyword evidence="4" id="KW-0598">Phosphotransferase system</keyword>
<evidence type="ECO:0000313" key="8">
    <source>
        <dbReference type="EMBL" id="ADU26410.1"/>
    </source>
</evidence>
<evidence type="ECO:0000313" key="9">
    <source>
        <dbReference type="Proteomes" id="UP000001551"/>
    </source>
</evidence>
<evidence type="ECO:0000256" key="6">
    <source>
        <dbReference type="PIRSR" id="PIRSR000699-2"/>
    </source>
</evidence>
<comment type="cofactor">
    <cofactor evidence="6">
        <name>Mg(2+)</name>
        <dbReference type="ChEBI" id="CHEBI:18420"/>
    </cofactor>
    <text evidence="6">Binds 1 Mg(2+) ion per trimer.</text>
</comment>
<keyword evidence="6" id="KW-0460">Magnesium</keyword>
<evidence type="ECO:0000256" key="4">
    <source>
        <dbReference type="ARBA" id="ARBA00022683"/>
    </source>
</evidence>
<dbReference type="PANTHER" id="PTHR34382:SF7">
    <property type="entry name" value="PTS SYSTEM N,N'-DIACETYLCHITOBIOSE-SPECIFIC EIIA COMPONENT"/>
    <property type="match status" value="1"/>
</dbReference>
<protein>
    <submittedName>
        <fullName evidence="8">Phosphotransferase system PTS lactose/cellobiose-specific IIA subunit</fullName>
    </submittedName>
</protein>
<dbReference type="KEGG" id="eha:Ethha_0841"/>
<dbReference type="GO" id="GO:0046872">
    <property type="term" value="F:metal ion binding"/>
    <property type="evidence" value="ECO:0007669"/>
    <property type="project" value="UniProtKB-KW"/>
</dbReference>
<dbReference type="Proteomes" id="UP000001551">
    <property type="component" value="Chromosome"/>
</dbReference>
<dbReference type="SUPFAM" id="SSF46973">
    <property type="entry name" value="Enzyme IIa from lactose specific PTS, IIa-lac"/>
    <property type="match status" value="1"/>
</dbReference>
<dbReference type="PROSITE" id="PS51095">
    <property type="entry name" value="PTS_EIIA_TYPE_3"/>
    <property type="match status" value="1"/>
</dbReference>
<dbReference type="InterPro" id="IPR036542">
    <property type="entry name" value="PTS_IIA_lac/cel_sf"/>
</dbReference>
<dbReference type="HOGENOM" id="CLU_152490_0_0_9"/>
<evidence type="ECO:0000256" key="3">
    <source>
        <dbReference type="ARBA" id="ARBA00022679"/>
    </source>
</evidence>
<name>E6U3B8_ETHHY</name>
<sequence>MATEEQIFTIISATGTAKSMYMKALDEYKKNNVEQAEKLMKEGDQCLVDGHKIHSGLVQEEASGNAQDVSLILVHAEDQFMSAETIKTMVKEFMAVYSELNTLRQSATQNK</sequence>
<dbReference type="EMBL" id="CP002400">
    <property type="protein sequence ID" value="ADU26410.1"/>
    <property type="molecule type" value="Genomic_DNA"/>
</dbReference>
<keyword evidence="2" id="KW-0762">Sugar transport</keyword>
<evidence type="ECO:0000256" key="5">
    <source>
        <dbReference type="PIRSR" id="PIRSR000699-1"/>
    </source>
</evidence>
<organism evidence="8 9">
    <name type="scientific">Ethanoligenens harbinense (strain DSM 18485 / JCM 12961 / CGMCC 1.5033 / YUAN-3)</name>
    <dbReference type="NCBI Taxonomy" id="663278"/>
    <lineage>
        <taxon>Bacteria</taxon>
        <taxon>Bacillati</taxon>
        <taxon>Bacillota</taxon>
        <taxon>Clostridia</taxon>
        <taxon>Eubacteriales</taxon>
        <taxon>Oscillospiraceae</taxon>
        <taxon>Ethanoligenens</taxon>
    </lineage>
</organism>
<evidence type="ECO:0000256" key="2">
    <source>
        <dbReference type="ARBA" id="ARBA00022597"/>
    </source>
</evidence>
<dbReference type="Pfam" id="PF02255">
    <property type="entry name" value="PTS_IIA"/>
    <property type="match status" value="1"/>
</dbReference>
<dbReference type="InterPro" id="IPR003188">
    <property type="entry name" value="PTS_IIA_lac/cel"/>
</dbReference>
<dbReference type="PANTHER" id="PTHR34382">
    <property type="entry name" value="PTS SYSTEM N,N'-DIACETYLCHITOBIOSE-SPECIFIC EIIA COMPONENT"/>
    <property type="match status" value="1"/>
</dbReference>
<reference evidence="8 9" key="1">
    <citation type="submission" date="2010-12" db="EMBL/GenBank/DDBJ databases">
        <title>Complete sequence of Ethanoligenens harbinense YUAN-3.</title>
        <authorList>
            <person name="Lucas S."/>
            <person name="Copeland A."/>
            <person name="Lapidus A."/>
            <person name="Cheng J.-F."/>
            <person name="Bruce D."/>
            <person name="Goodwin L."/>
            <person name="Pitluck S."/>
            <person name="Chertkov O."/>
            <person name="Misra M."/>
            <person name="Detter J.C."/>
            <person name="Han C."/>
            <person name="Tapia R."/>
            <person name="Land M."/>
            <person name="Hauser L."/>
            <person name="Jeffries C."/>
            <person name="Kyrpides N."/>
            <person name="Ivanova N."/>
            <person name="Mikhailova N."/>
            <person name="Wang A."/>
            <person name="Mouttaki H."/>
            <person name="He Z."/>
            <person name="Zhou J."/>
            <person name="Hemme C.L."/>
            <person name="Woyke T."/>
        </authorList>
    </citation>
    <scope>NUCLEOTIDE SEQUENCE [LARGE SCALE GENOMIC DNA]</scope>
    <source>
        <strain evidence="9">DSM 18485 / JCM 12961 / CGMCC 1.5033 / YUAN-3</strain>
    </source>
</reference>